<dbReference type="PANTHER" id="PTHR12716">
    <property type="entry name" value="TRANSCRIPTION INITIATION FACTOR IIE, BETA SUBUNIT"/>
    <property type="match status" value="1"/>
</dbReference>
<dbReference type="EMBL" id="JH370135">
    <property type="protein sequence ID" value="ELA42091.1"/>
    <property type="molecule type" value="Genomic_DNA"/>
</dbReference>
<dbReference type="GeneID" id="19881652"/>
<dbReference type="Pfam" id="PF18121">
    <property type="entry name" value="TFA2_Winged_2"/>
    <property type="match status" value="1"/>
</dbReference>
<dbReference type="PANTHER" id="PTHR12716:SF8">
    <property type="entry name" value="TRANSCRIPTION INITIATION FACTOR IIE SUBUNIT BETA"/>
    <property type="match status" value="1"/>
</dbReference>
<keyword evidence="4" id="KW-0804">Transcription</keyword>
<dbReference type="Pfam" id="PF02186">
    <property type="entry name" value="TFIIE_beta"/>
    <property type="match status" value="1"/>
</dbReference>
<evidence type="ECO:0000256" key="6">
    <source>
        <dbReference type="ARBA" id="ARBA00025581"/>
    </source>
</evidence>
<dbReference type="InParanoid" id="L2GMP9"/>
<dbReference type="HOGENOM" id="CLU_056580_3_0_1"/>
<keyword evidence="3" id="KW-0238">DNA-binding</keyword>
<feature type="domain" description="TFIIE beta" evidence="7">
    <location>
        <begin position="1"/>
        <end position="73"/>
    </location>
</feature>
<gene>
    <name evidence="8" type="ORF">VICG_00940</name>
</gene>
<evidence type="ECO:0000313" key="8">
    <source>
        <dbReference type="EMBL" id="ELA42091.1"/>
    </source>
</evidence>
<dbReference type="AlphaFoldDB" id="L2GMP9"/>
<dbReference type="OrthoDB" id="3907302at2759"/>
<keyword evidence="2" id="KW-0805">Transcription regulation</keyword>
<dbReference type="Proteomes" id="UP000011082">
    <property type="component" value="Unassembled WGS sequence"/>
</dbReference>
<comment type="subcellular location">
    <subcellularLocation>
        <location evidence="1">Nucleus</location>
    </subcellularLocation>
</comment>
<dbReference type="OMA" id="RTKKDNH"/>
<keyword evidence="9" id="KW-1185">Reference proteome</keyword>
<dbReference type="VEuPathDB" id="MicrosporidiaDB:VICG_00940"/>
<dbReference type="GO" id="GO:0006367">
    <property type="term" value="P:transcription initiation at RNA polymerase II promoter"/>
    <property type="evidence" value="ECO:0007669"/>
    <property type="project" value="InterPro"/>
</dbReference>
<dbReference type="InterPro" id="IPR016656">
    <property type="entry name" value="TFIIE-bsu"/>
</dbReference>
<name>L2GMP9_VITCO</name>
<dbReference type="RefSeq" id="XP_007604387.1">
    <property type="nucleotide sequence ID" value="XM_007604325.1"/>
</dbReference>
<dbReference type="InterPro" id="IPR003166">
    <property type="entry name" value="TFIIE_bsu_DNA-bd"/>
</dbReference>
<evidence type="ECO:0000259" key="7">
    <source>
        <dbReference type="PROSITE" id="PS51351"/>
    </source>
</evidence>
<dbReference type="GO" id="GO:0005673">
    <property type="term" value="C:transcription factor TFIIE complex"/>
    <property type="evidence" value="ECO:0007669"/>
    <property type="project" value="InterPro"/>
</dbReference>
<organism evidence="8 9">
    <name type="scientific">Vittaforma corneae (strain ATCC 50505)</name>
    <name type="common">Microsporidian parasite</name>
    <name type="synonym">Nosema corneum</name>
    <dbReference type="NCBI Taxonomy" id="993615"/>
    <lineage>
        <taxon>Eukaryota</taxon>
        <taxon>Fungi</taxon>
        <taxon>Fungi incertae sedis</taxon>
        <taxon>Microsporidia</taxon>
        <taxon>Nosematidae</taxon>
        <taxon>Vittaforma</taxon>
    </lineage>
</organism>
<dbReference type="STRING" id="993615.L2GMP9"/>
<dbReference type="FunCoup" id="L2GMP9">
    <property type="interactions" value="128"/>
</dbReference>
<dbReference type="GO" id="GO:0003677">
    <property type="term" value="F:DNA binding"/>
    <property type="evidence" value="ECO:0007669"/>
    <property type="project" value="UniProtKB-KW"/>
</dbReference>
<evidence type="ECO:0000256" key="4">
    <source>
        <dbReference type="ARBA" id="ARBA00023163"/>
    </source>
</evidence>
<proteinExistence type="predicted"/>
<evidence type="ECO:0000256" key="5">
    <source>
        <dbReference type="ARBA" id="ARBA00023242"/>
    </source>
</evidence>
<dbReference type="PROSITE" id="PS51351">
    <property type="entry name" value="TFIIE_BETA_C"/>
    <property type="match status" value="1"/>
</dbReference>
<evidence type="ECO:0000256" key="3">
    <source>
        <dbReference type="ARBA" id="ARBA00023125"/>
    </source>
</evidence>
<accession>L2GMP9</accession>
<evidence type="ECO:0000256" key="2">
    <source>
        <dbReference type="ARBA" id="ARBA00023015"/>
    </source>
</evidence>
<dbReference type="InterPro" id="IPR040501">
    <property type="entry name" value="TFA2_Winged_2"/>
</dbReference>
<keyword evidence="5" id="KW-0539">Nucleus</keyword>
<evidence type="ECO:0000313" key="9">
    <source>
        <dbReference type="Proteomes" id="UP000011082"/>
    </source>
</evidence>
<sequence>MPNADNSKHVNTFIHRILDFLKKHDRALSYSEIEEKTGINVLNNVQLVRALKINPKVAITHESIQFLPSYVVRCMEDLVSILKKVNGKEGIEMNKLLESPIDISPFINKLVQQDKIIILKDIDDSEIVFFNEEPLPTLKKEIKDLWASVKVPNLHDITQELSEGGLKGSETCVLKKQKATKQTKQKKNKRRITITNTHVKGLDLDNLNESD</sequence>
<dbReference type="GO" id="GO:0001097">
    <property type="term" value="F:TFIIH-class transcription factor complex binding"/>
    <property type="evidence" value="ECO:0007669"/>
    <property type="project" value="TreeGrafter"/>
</dbReference>
<evidence type="ECO:0000256" key="1">
    <source>
        <dbReference type="ARBA" id="ARBA00004123"/>
    </source>
</evidence>
<comment type="function">
    <text evidence="6">Recruits TFIIH to the initiation complex and stimulates the RNA polymerase II C-terminal domain kinase and DNA-dependent ATPase activities of TFIIH. Both TFIIH and TFIIE are required for promoter clearance by RNA polymerase.</text>
</comment>
<reference evidence="9" key="1">
    <citation type="submission" date="2011-05" db="EMBL/GenBank/DDBJ databases">
        <title>The genome sequence of Vittaforma corneae strain ATCC 50505.</title>
        <authorList>
            <consortium name="The Broad Institute Genome Sequencing Platform"/>
            <person name="Cuomo C."/>
            <person name="Didier E."/>
            <person name="Bowers L."/>
            <person name="Young S.K."/>
            <person name="Zeng Q."/>
            <person name="Gargeya S."/>
            <person name="Fitzgerald M."/>
            <person name="Haas B."/>
            <person name="Abouelleil A."/>
            <person name="Alvarado L."/>
            <person name="Arachchi H.M."/>
            <person name="Berlin A."/>
            <person name="Chapman S.B."/>
            <person name="Gearin G."/>
            <person name="Goldberg J."/>
            <person name="Griggs A."/>
            <person name="Gujja S."/>
            <person name="Hansen M."/>
            <person name="Heiman D."/>
            <person name="Howarth C."/>
            <person name="Larimer J."/>
            <person name="Lui A."/>
            <person name="MacDonald P.J.P."/>
            <person name="McCowen C."/>
            <person name="Montmayeur A."/>
            <person name="Murphy C."/>
            <person name="Neiman D."/>
            <person name="Pearson M."/>
            <person name="Priest M."/>
            <person name="Roberts A."/>
            <person name="Saif S."/>
            <person name="Shea T."/>
            <person name="Sisk P."/>
            <person name="Stolte C."/>
            <person name="Sykes S."/>
            <person name="Wortman J."/>
            <person name="Nusbaum C."/>
            <person name="Birren B."/>
        </authorList>
    </citation>
    <scope>NUCLEOTIDE SEQUENCE [LARGE SCALE GENOMIC DNA]</scope>
    <source>
        <strain evidence="9">ATCC 50505</strain>
    </source>
</reference>
<protein>
    <recommendedName>
        <fullName evidence="7">TFIIE beta domain-containing protein</fullName>
    </recommendedName>
</protein>